<evidence type="ECO:0000313" key="1">
    <source>
        <dbReference type="EMBL" id="AOX02086.1"/>
    </source>
</evidence>
<proteinExistence type="predicted"/>
<dbReference type="RefSeq" id="WP_070394510.1">
    <property type="nucleotide sequence ID" value="NZ_CP017599.1"/>
</dbReference>
<dbReference type="PANTHER" id="PTHR38009:SF1">
    <property type="entry name" value="CONSERVED HYPOTHETICAL PHAGE TAIL PROTEIN"/>
    <property type="match status" value="1"/>
</dbReference>
<dbReference type="InterPro" id="IPR010667">
    <property type="entry name" value="Phage_T4_Gp19"/>
</dbReference>
<dbReference type="STRING" id="1458985.BJP34_23960"/>
<dbReference type="InterPro" id="IPR011747">
    <property type="entry name" value="CHP02241"/>
</dbReference>
<dbReference type="EMBL" id="CP017599">
    <property type="protein sequence ID" value="AOX02086.1"/>
    <property type="molecule type" value="Genomic_DNA"/>
</dbReference>
<dbReference type="PANTHER" id="PTHR38009">
    <property type="entry name" value="CONSERVED HYPOTHETICAL PHAGE TAIL PROTEIN"/>
    <property type="match status" value="1"/>
</dbReference>
<dbReference type="Proteomes" id="UP000177870">
    <property type="component" value="Chromosome"/>
</dbReference>
<name>A0A1D8TX92_9CYAN</name>
<dbReference type="OrthoDB" id="529773at2"/>
<sequence length="152" mass="17507">MVFSRKDPYRGYNFKVEIDGITRAGFRSCSGIETSQEISTYREGTDKMLNMRQIPGMLTLSQVTLSRGITDDRELWDWRTKVATAKDPSEYRKNMSIVLWDDAGNERVRWNLINCWPVKWTGPSLDATSNELAIETLEIVHEGVTVENGKWQ</sequence>
<dbReference type="KEGG" id="mpro:BJP34_23960"/>
<reference evidence="2" key="1">
    <citation type="submission" date="2016-10" db="EMBL/GenBank/DDBJ databases">
        <title>Comparative genomics uncovers the prolific and rare metabolic potential of the cyanobacterial genus Moorea.</title>
        <authorList>
            <person name="Leao T."/>
            <person name="Castelao G."/>
            <person name="Korobeynikov A."/>
            <person name="Monroe E.A."/>
            <person name="Podell S."/>
            <person name="Glukhov E."/>
            <person name="Allen E."/>
            <person name="Gerwick W.H."/>
            <person name="Gerwick L."/>
        </authorList>
    </citation>
    <scope>NUCLEOTIDE SEQUENCE [LARGE SCALE GENOMIC DNA]</scope>
    <source>
        <strain evidence="2">PAL-8-15-08-1</strain>
    </source>
</reference>
<evidence type="ECO:0000313" key="2">
    <source>
        <dbReference type="Proteomes" id="UP000177870"/>
    </source>
</evidence>
<dbReference type="AlphaFoldDB" id="A0A1D8TX92"/>
<accession>A0A1D8TX92</accession>
<dbReference type="NCBIfam" id="TIGR02241">
    <property type="entry name" value="conserved hypothetical phage tail region protein"/>
    <property type="match status" value="1"/>
</dbReference>
<dbReference type="GO" id="GO:0005198">
    <property type="term" value="F:structural molecule activity"/>
    <property type="evidence" value="ECO:0007669"/>
    <property type="project" value="InterPro"/>
</dbReference>
<protein>
    <submittedName>
        <fullName evidence="1">Phage tail protein</fullName>
    </submittedName>
</protein>
<gene>
    <name evidence="1" type="ORF">BJP34_23960</name>
</gene>
<organism evidence="1 2">
    <name type="scientific">Moorena producens PAL-8-15-08-1</name>
    <dbReference type="NCBI Taxonomy" id="1458985"/>
    <lineage>
        <taxon>Bacteria</taxon>
        <taxon>Bacillati</taxon>
        <taxon>Cyanobacteriota</taxon>
        <taxon>Cyanophyceae</taxon>
        <taxon>Coleofasciculales</taxon>
        <taxon>Coleofasciculaceae</taxon>
        <taxon>Moorena</taxon>
    </lineage>
</organism>
<dbReference type="Pfam" id="PF06841">
    <property type="entry name" value="Phage_T4_gp19"/>
    <property type="match status" value="1"/>
</dbReference>